<evidence type="ECO:0000313" key="2">
    <source>
        <dbReference type="EMBL" id="QZN98496.1"/>
    </source>
</evidence>
<name>A0A9E6R6V5_9HYPH</name>
<reference evidence="2" key="1">
    <citation type="submission" date="2021-08" db="EMBL/GenBank/DDBJ databases">
        <authorList>
            <person name="Zhang H."/>
            <person name="Xu M."/>
            <person name="Yu Z."/>
            <person name="Yang L."/>
            <person name="Cai Y."/>
        </authorList>
    </citation>
    <scope>NUCLEOTIDE SEQUENCE</scope>
    <source>
        <strain evidence="2">CHL1</strain>
    </source>
</reference>
<evidence type="ECO:0000259" key="1">
    <source>
        <dbReference type="Pfam" id="PF08402"/>
    </source>
</evidence>
<dbReference type="InterPro" id="IPR008995">
    <property type="entry name" value="Mo/tungstate-bd_C_term_dom"/>
</dbReference>
<dbReference type="Proteomes" id="UP000825701">
    <property type="component" value="Chromosome"/>
</dbReference>
<dbReference type="RefSeq" id="WP_261401424.1">
    <property type="nucleotide sequence ID" value="NZ_CP081869.1"/>
</dbReference>
<protein>
    <recommendedName>
        <fullName evidence="1">Transport-associated OB type 2 domain-containing protein</fullName>
    </recommendedName>
</protein>
<sequence>MNLLPVRAERTGLSLEDGTHLGGASLRTGFVFAVLGVRPEDLFAPGEGSLPAAATFPVTVELAARAGRETLVHGRVGAFPFLARLTGPVDVPAVGPLTLGARRESLHLFDAATGARL</sequence>
<dbReference type="KEGG" id="cmet:K6K41_15690"/>
<dbReference type="Gene3D" id="2.40.50.140">
    <property type="entry name" value="Nucleic acid-binding proteins"/>
    <property type="match status" value="1"/>
</dbReference>
<accession>A0A9E6R6V5</accession>
<proteinExistence type="predicted"/>
<gene>
    <name evidence="2" type="ORF">K6K41_15690</name>
</gene>
<evidence type="ECO:0000313" key="3">
    <source>
        <dbReference type="Proteomes" id="UP000825701"/>
    </source>
</evidence>
<dbReference type="Gene3D" id="2.40.50.100">
    <property type="match status" value="1"/>
</dbReference>
<dbReference type="InterPro" id="IPR012340">
    <property type="entry name" value="NA-bd_OB-fold"/>
</dbReference>
<keyword evidence="3" id="KW-1185">Reference proteome</keyword>
<dbReference type="Pfam" id="PF08402">
    <property type="entry name" value="TOBE_2"/>
    <property type="match status" value="1"/>
</dbReference>
<organism evidence="2 3">
    <name type="scientific">Chenggangzhangella methanolivorans</name>
    <dbReference type="NCBI Taxonomy" id="1437009"/>
    <lineage>
        <taxon>Bacteria</taxon>
        <taxon>Pseudomonadati</taxon>
        <taxon>Pseudomonadota</taxon>
        <taxon>Alphaproteobacteria</taxon>
        <taxon>Hyphomicrobiales</taxon>
        <taxon>Methylopilaceae</taxon>
        <taxon>Chenggangzhangella</taxon>
    </lineage>
</organism>
<dbReference type="AlphaFoldDB" id="A0A9E6R6V5"/>
<feature type="domain" description="Transport-associated OB type 2" evidence="1">
    <location>
        <begin position="35"/>
        <end position="109"/>
    </location>
</feature>
<dbReference type="SUPFAM" id="SSF50331">
    <property type="entry name" value="MOP-like"/>
    <property type="match status" value="1"/>
</dbReference>
<dbReference type="EMBL" id="CP081869">
    <property type="protein sequence ID" value="QZN98496.1"/>
    <property type="molecule type" value="Genomic_DNA"/>
</dbReference>
<dbReference type="InterPro" id="IPR013611">
    <property type="entry name" value="Transp-assoc_OB_typ2"/>
</dbReference>